<evidence type="ECO:0000313" key="4">
    <source>
        <dbReference type="EMBL" id="BBM87554.1"/>
    </source>
</evidence>
<dbReference type="InterPro" id="IPR001623">
    <property type="entry name" value="DnaJ_domain"/>
</dbReference>
<dbReference type="RefSeq" id="WP_151971571.1">
    <property type="nucleotide sequence ID" value="NZ_AP019860.1"/>
</dbReference>
<dbReference type="PROSITE" id="PS50076">
    <property type="entry name" value="DNAJ_2"/>
    <property type="match status" value="1"/>
</dbReference>
<dbReference type="SMART" id="SM00271">
    <property type="entry name" value="DnaJ"/>
    <property type="match status" value="1"/>
</dbReference>
<proteinExistence type="predicted"/>
<evidence type="ECO:0000256" key="2">
    <source>
        <dbReference type="SAM" id="Phobius"/>
    </source>
</evidence>
<protein>
    <recommendedName>
        <fullName evidence="3">J domain-containing protein</fullName>
    </recommendedName>
</protein>
<feature type="domain" description="J" evidence="3">
    <location>
        <begin position="9"/>
        <end position="60"/>
    </location>
</feature>
<accession>A0A5S9ITB8</accession>
<keyword evidence="2" id="KW-0472">Membrane</keyword>
<dbReference type="CDD" id="cd06257">
    <property type="entry name" value="DnaJ"/>
    <property type="match status" value="1"/>
</dbReference>
<feature type="region of interest" description="Disordered" evidence="1">
    <location>
        <begin position="62"/>
        <end position="129"/>
    </location>
</feature>
<sequence>MDSLPNSNDPYVILNVKYHDSKKDIKRAYVKLIKKYKPEKFPKEFQKIRRAYEEILKYHSYSSPKNSLKNPLNTAKPIEKPTQESVEEKSADNEDRTSQNSANHEEIKVGESERTYHSQINEQDSKADEEENIWETNIPEINFHDLDTTSLDLGSREIEMSIDFDIPEIEINDLHLTFFVDIDSENDTAEDMSEDEYIEEEYKKFNPVFDTFLGDGFEDVPIDDEFTEKGYKKAQPVFDTFISEEFEDVPVDGEFIGEEYHKTKPTFDTFISDPPQDEEDEYEKHTPTFDTFISDPPQDEEDEYEKHTPTFDTFISDPPQDEEDEYEKHKPTFDTFYLDNNFEGAYDDEVDRFDYFFCNGLRTFEEVYFLWLTEREKINFRMVELFPEEENAYIFAFLLDEIAGNSVEKASKWLKLAISRGVDIFDFIDEVLIPAEVCHIMDQTFAWNKMISIKTRWSAKAKLTNYIHILLYYEEHNRALYLIDDDTFFEDTWHFPQLGLVEVALQVSSVLAWYNPQRGEQIFQKYTGASSENIEFIAKDAYALSSAWQKIEKKYHLPFLKRFLAISGLSLENIDFAIYEMYVSMLKNNYLTVLRTMEKENPLFLQFILGQIAKYSNESVISRVDEQVEKETLHYLFSSGVVYNNISGILTTLLGFFSISGLVYIVYCLIAMFSSFHWGYFLSIFAIPMCVVGIVKLLNIVEKYGYEEWLCPKLAKLVVHTFHDFGFVATRENVNIKFHIEDDPCLLVVQQLSLLGKRFFRQGINFHAIFNALIYEEKRKMGLPMRDFCIFTQMTTTKGLKNTYDFTSLEKSRVNIAILDAQKKVLQEMHRILVKSPQKFLREMGIIDRRHRGLSQYYIGYLRHQTRNIKQPRPPIFPRISFSQPAVISAVVVGIITTLLLYIGTEKIQGSMMLGMSLACLSFVAVRRYLYYKKIRLLIAKFALGTKITPKQLLDCIMQKDLREYVKKDRVVHSLCWTARIRLL</sequence>
<dbReference type="Proteomes" id="UP000326354">
    <property type="component" value="Chromosome"/>
</dbReference>
<gene>
    <name evidence="4" type="ORF">UABAM_05966</name>
</gene>
<feature type="compositionally biased region" description="Basic and acidic residues" evidence="1">
    <location>
        <begin position="77"/>
        <end position="116"/>
    </location>
</feature>
<dbReference type="InterPro" id="IPR036869">
    <property type="entry name" value="J_dom_sf"/>
</dbReference>
<reference evidence="4 5" key="1">
    <citation type="submission" date="2019-08" db="EMBL/GenBank/DDBJ databases">
        <title>Complete genome sequence of Candidatus Uab amorphum.</title>
        <authorList>
            <person name="Shiratori T."/>
            <person name="Suzuki S."/>
            <person name="Kakizawa Y."/>
            <person name="Ishida K."/>
        </authorList>
    </citation>
    <scope>NUCLEOTIDE SEQUENCE [LARGE SCALE GENOMIC DNA]</scope>
    <source>
        <strain evidence="4 5">SRT547</strain>
    </source>
</reference>
<evidence type="ECO:0000259" key="3">
    <source>
        <dbReference type="PROSITE" id="PS50076"/>
    </source>
</evidence>
<dbReference type="KEGG" id="uam:UABAM_05966"/>
<keyword evidence="2" id="KW-1133">Transmembrane helix</keyword>
<feature type="transmembrane region" description="Helical" evidence="2">
    <location>
        <begin position="886"/>
        <end position="904"/>
    </location>
</feature>
<name>A0A5S9ITB8_UABAM</name>
<dbReference type="AlphaFoldDB" id="A0A5S9ITB8"/>
<keyword evidence="5" id="KW-1185">Reference proteome</keyword>
<dbReference type="EMBL" id="AP019860">
    <property type="protein sequence ID" value="BBM87554.1"/>
    <property type="molecule type" value="Genomic_DNA"/>
</dbReference>
<keyword evidence="2" id="KW-0812">Transmembrane</keyword>
<organism evidence="4 5">
    <name type="scientific">Uabimicrobium amorphum</name>
    <dbReference type="NCBI Taxonomy" id="2596890"/>
    <lineage>
        <taxon>Bacteria</taxon>
        <taxon>Pseudomonadati</taxon>
        <taxon>Planctomycetota</taxon>
        <taxon>Candidatus Uabimicrobiia</taxon>
        <taxon>Candidatus Uabimicrobiales</taxon>
        <taxon>Candidatus Uabimicrobiaceae</taxon>
        <taxon>Candidatus Uabimicrobium</taxon>
    </lineage>
</organism>
<feature type="transmembrane region" description="Helical" evidence="2">
    <location>
        <begin position="678"/>
        <end position="698"/>
    </location>
</feature>
<dbReference type="SUPFAM" id="SSF46565">
    <property type="entry name" value="Chaperone J-domain"/>
    <property type="match status" value="1"/>
</dbReference>
<evidence type="ECO:0000256" key="1">
    <source>
        <dbReference type="SAM" id="MobiDB-lite"/>
    </source>
</evidence>
<feature type="compositionally biased region" description="Polar residues" evidence="1">
    <location>
        <begin position="62"/>
        <end position="73"/>
    </location>
</feature>
<feature type="transmembrane region" description="Helical" evidence="2">
    <location>
        <begin position="910"/>
        <end position="930"/>
    </location>
</feature>
<feature type="transmembrane region" description="Helical" evidence="2">
    <location>
        <begin position="649"/>
        <end position="672"/>
    </location>
</feature>
<evidence type="ECO:0000313" key="5">
    <source>
        <dbReference type="Proteomes" id="UP000326354"/>
    </source>
</evidence>
<dbReference type="Gene3D" id="1.10.287.110">
    <property type="entry name" value="DnaJ domain"/>
    <property type="match status" value="1"/>
</dbReference>